<accession>A0ABR2M361</accession>
<proteinExistence type="predicted"/>
<comment type="caution">
    <text evidence="1">The sequence shown here is derived from an EMBL/GenBank/DDBJ whole genome shotgun (WGS) entry which is preliminary data.</text>
</comment>
<keyword evidence="2" id="KW-1185">Reference proteome</keyword>
<protein>
    <submittedName>
        <fullName evidence="1">Uncharacterized protein</fullName>
    </submittedName>
</protein>
<dbReference type="Proteomes" id="UP001412067">
    <property type="component" value="Unassembled WGS sequence"/>
</dbReference>
<organism evidence="1 2">
    <name type="scientific">Platanthera guangdongensis</name>
    <dbReference type="NCBI Taxonomy" id="2320717"/>
    <lineage>
        <taxon>Eukaryota</taxon>
        <taxon>Viridiplantae</taxon>
        <taxon>Streptophyta</taxon>
        <taxon>Embryophyta</taxon>
        <taxon>Tracheophyta</taxon>
        <taxon>Spermatophyta</taxon>
        <taxon>Magnoliopsida</taxon>
        <taxon>Liliopsida</taxon>
        <taxon>Asparagales</taxon>
        <taxon>Orchidaceae</taxon>
        <taxon>Orchidoideae</taxon>
        <taxon>Orchideae</taxon>
        <taxon>Orchidinae</taxon>
        <taxon>Platanthera</taxon>
    </lineage>
</organism>
<name>A0ABR2M361_9ASPA</name>
<dbReference type="EMBL" id="JBBWWR010000012">
    <property type="protein sequence ID" value="KAK8958485.1"/>
    <property type="molecule type" value="Genomic_DNA"/>
</dbReference>
<evidence type="ECO:0000313" key="2">
    <source>
        <dbReference type="Proteomes" id="UP001412067"/>
    </source>
</evidence>
<sequence length="154" mass="17317">MTRFVTEGRNINFSRAYDALREDLLASNLILTVSSCGADQTYVASAWSYFYSSSTMSCGKEVATVVASTNEDVGMCDWAEEGEERDLQWSGGFGCSFWKRKREFRLRQRKMGYCGVAGRREGEKDVGLPGITMWEIYSCEGNQTGRKGNMFPCD</sequence>
<evidence type="ECO:0000313" key="1">
    <source>
        <dbReference type="EMBL" id="KAK8958485.1"/>
    </source>
</evidence>
<gene>
    <name evidence="1" type="ORF">KSP40_PGU019856</name>
</gene>
<reference evidence="1 2" key="1">
    <citation type="journal article" date="2022" name="Nat. Plants">
        <title>Genomes of leafy and leafless Platanthera orchids illuminate the evolution of mycoheterotrophy.</title>
        <authorList>
            <person name="Li M.H."/>
            <person name="Liu K.W."/>
            <person name="Li Z."/>
            <person name="Lu H.C."/>
            <person name="Ye Q.L."/>
            <person name="Zhang D."/>
            <person name="Wang J.Y."/>
            <person name="Li Y.F."/>
            <person name="Zhong Z.M."/>
            <person name="Liu X."/>
            <person name="Yu X."/>
            <person name="Liu D.K."/>
            <person name="Tu X.D."/>
            <person name="Liu B."/>
            <person name="Hao Y."/>
            <person name="Liao X.Y."/>
            <person name="Jiang Y.T."/>
            <person name="Sun W.H."/>
            <person name="Chen J."/>
            <person name="Chen Y.Q."/>
            <person name="Ai Y."/>
            <person name="Zhai J.W."/>
            <person name="Wu S.S."/>
            <person name="Zhou Z."/>
            <person name="Hsiao Y.Y."/>
            <person name="Wu W.L."/>
            <person name="Chen Y.Y."/>
            <person name="Lin Y.F."/>
            <person name="Hsu J.L."/>
            <person name="Li C.Y."/>
            <person name="Wang Z.W."/>
            <person name="Zhao X."/>
            <person name="Zhong W.Y."/>
            <person name="Ma X.K."/>
            <person name="Ma L."/>
            <person name="Huang J."/>
            <person name="Chen G.Z."/>
            <person name="Huang M.Z."/>
            <person name="Huang L."/>
            <person name="Peng D.H."/>
            <person name="Luo Y.B."/>
            <person name="Zou S.Q."/>
            <person name="Chen S.P."/>
            <person name="Lan S."/>
            <person name="Tsai W.C."/>
            <person name="Van de Peer Y."/>
            <person name="Liu Z.J."/>
        </authorList>
    </citation>
    <scope>NUCLEOTIDE SEQUENCE [LARGE SCALE GENOMIC DNA]</scope>
    <source>
        <strain evidence="1">Lor288</strain>
    </source>
</reference>